<organism evidence="1 2">
    <name type="scientific">Gossypium tomentosum</name>
    <name type="common">Hawaiian cotton</name>
    <name type="synonym">Gossypium sandvicense</name>
    <dbReference type="NCBI Taxonomy" id="34277"/>
    <lineage>
        <taxon>Eukaryota</taxon>
        <taxon>Viridiplantae</taxon>
        <taxon>Streptophyta</taxon>
        <taxon>Embryophyta</taxon>
        <taxon>Tracheophyta</taxon>
        <taxon>Spermatophyta</taxon>
        <taxon>Magnoliopsida</taxon>
        <taxon>eudicotyledons</taxon>
        <taxon>Gunneridae</taxon>
        <taxon>Pentapetalae</taxon>
        <taxon>rosids</taxon>
        <taxon>malvids</taxon>
        <taxon>Malvales</taxon>
        <taxon>Malvaceae</taxon>
        <taxon>Malvoideae</taxon>
        <taxon>Gossypium</taxon>
    </lineage>
</organism>
<sequence>MRLQLDLKIRGQHSKHIFFPKLMQTEILSLASRYITYSSNENYSKTLYFQRALKIASTVSV</sequence>
<evidence type="ECO:0000313" key="1">
    <source>
        <dbReference type="EMBL" id="TYI14784.1"/>
    </source>
</evidence>
<dbReference type="EMBL" id="CM017617">
    <property type="protein sequence ID" value="TYI14784.1"/>
    <property type="molecule type" value="Genomic_DNA"/>
</dbReference>
<evidence type="ECO:0000313" key="2">
    <source>
        <dbReference type="Proteomes" id="UP000322667"/>
    </source>
</evidence>
<accession>A0A5D2PHJ9</accession>
<reference evidence="1 2" key="1">
    <citation type="submission" date="2019-07" db="EMBL/GenBank/DDBJ databases">
        <title>WGS assembly of Gossypium tomentosum.</title>
        <authorList>
            <person name="Chen Z.J."/>
            <person name="Sreedasyam A."/>
            <person name="Ando A."/>
            <person name="Song Q."/>
            <person name="De L."/>
            <person name="Hulse-Kemp A."/>
            <person name="Ding M."/>
            <person name="Ye W."/>
            <person name="Kirkbride R."/>
            <person name="Jenkins J."/>
            <person name="Plott C."/>
            <person name="Lovell J."/>
            <person name="Lin Y.-M."/>
            <person name="Vaughn R."/>
            <person name="Liu B."/>
            <person name="Li W."/>
            <person name="Simpson S."/>
            <person name="Scheffler B."/>
            <person name="Saski C."/>
            <person name="Grover C."/>
            <person name="Hu G."/>
            <person name="Conover J."/>
            <person name="Carlson J."/>
            <person name="Shu S."/>
            <person name="Boston L."/>
            <person name="Williams M."/>
            <person name="Peterson D."/>
            <person name="Mcgee K."/>
            <person name="Jones D."/>
            <person name="Wendel J."/>
            <person name="Stelly D."/>
            <person name="Grimwood J."/>
            <person name="Schmutz J."/>
        </authorList>
    </citation>
    <scope>NUCLEOTIDE SEQUENCE [LARGE SCALE GENOMIC DNA]</scope>
    <source>
        <strain evidence="1">7179.01</strain>
    </source>
</reference>
<keyword evidence="2" id="KW-1185">Reference proteome</keyword>
<dbReference type="AlphaFoldDB" id="A0A5D2PHJ9"/>
<protein>
    <submittedName>
        <fullName evidence="1">Uncharacterized protein</fullName>
    </submittedName>
</protein>
<proteinExistence type="predicted"/>
<dbReference type="Proteomes" id="UP000322667">
    <property type="component" value="Chromosome A08"/>
</dbReference>
<name>A0A5D2PHJ9_GOSTO</name>
<gene>
    <name evidence="1" type="ORF">ES332_A08G144600v1</name>
</gene>